<protein>
    <submittedName>
        <fullName evidence="1">Uncharacterized protein</fullName>
    </submittedName>
</protein>
<dbReference type="Proteomes" id="UP000299102">
    <property type="component" value="Unassembled WGS sequence"/>
</dbReference>
<sequence>MAPSLDPLHRISRAWFWVQFLSKWCRGFDPPKTDTHPLVSCQFSTPFALRTSRGMLLEDDISPRGTPRVDRKLAVLDGRFHIFA</sequence>
<evidence type="ECO:0000313" key="2">
    <source>
        <dbReference type="Proteomes" id="UP000299102"/>
    </source>
</evidence>
<dbReference type="EMBL" id="BGZK01002658">
    <property type="protein sequence ID" value="GBP95608.1"/>
    <property type="molecule type" value="Genomic_DNA"/>
</dbReference>
<organism evidence="1 2">
    <name type="scientific">Eumeta variegata</name>
    <name type="common">Bagworm moth</name>
    <name type="synonym">Eumeta japonica</name>
    <dbReference type="NCBI Taxonomy" id="151549"/>
    <lineage>
        <taxon>Eukaryota</taxon>
        <taxon>Metazoa</taxon>
        <taxon>Ecdysozoa</taxon>
        <taxon>Arthropoda</taxon>
        <taxon>Hexapoda</taxon>
        <taxon>Insecta</taxon>
        <taxon>Pterygota</taxon>
        <taxon>Neoptera</taxon>
        <taxon>Endopterygota</taxon>
        <taxon>Lepidoptera</taxon>
        <taxon>Glossata</taxon>
        <taxon>Ditrysia</taxon>
        <taxon>Tineoidea</taxon>
        <taxon>Psychidae</taxon>
        <taxon>Oiketicinae</taxon>
        <taxon>Eumeta</taxon>
    </lineage>
</organism>
<evidence type="ECO:0000313" key="1">
    <source>
        <dbReference type="EMBL" id="GBP95608.1"/>
    </source>
</evidence>
<proteinExistence type="predicted"/>
<keyword evidence="2" id="KW-1185">Reference proteome</keyword>
<name>A0A4C2A680_EUMVA</name>
<accession>A0A4C2A680</accession>
<comment type="caution">
    <text evidence="1">The sequence shown here is derived from an EMBL/GenBank/DDBJ whole genome shotgun (WGS) entry which is preliminary data.</text>
</comment>
<reference evidence="1 2" key="1">
    <citation type="journal article" date="2019" name="Commun. Biol.">
        <title>The bagworm genome reveals a unique fibroin gene that provides high tensile strength.</title>
        <authorList>
            <person name="Kono N."/>
            <person name="Nakamura H."/>
            <person name="Ohtoshi R."/>
            <person name="Tomita M."/>
            <person name="Numata K."/>
            <person name="Arakawa K."/>
        </authorList>
    </citation>
    <scope>NUCLEOTIDE SEQUENCE [LARGE SCALE GENOMIC DNA]</scope>
</reference>
<gene>
    <name evidence="1" type="ORF">EVAR_57013_1</name>
</gene>
<dbReference type="AlphaFoldDB" id="A0A4C2A680"/>